<dbReference type="GeneID" id="27316220"/>
<dbReference type="OrthoDB" id="5135333at2759"/>
<dbReference type="AlphaFoldDB" id="A0A0D1YH99"/>
<evidence type="ECO:0000259" key="1">
    <source>
        <dbReference type="Pfam" id="PF06985"/>
    </source>
</evidence>
<evidence type="ECO:0000313" key="2">
    <source>
        <dbReference type="EMBL" id="KIW00207.1"/>
    </source>
</evidence>
<dbReference type="Pfam" id="PF06985">
    <property type="entry name" value="HET"/>
    <property type="match status" value="1"/>
</dbReference>
<dbReference type="PANTHER" id="PTHR33112">
    <property type="entry name" value="DOMAIN PROTEIN, PUTATIVE-RELATED"/>
    <property type="match status" value="1"/>
</dbReference>
<sequence>MQRALSWNLVSREQLQLYYQRHIYQGEPEDPPPYEDDGPEIDWNDVPSTNPELLCSRCMLAVLKIYSNRDGTGAFGLFLPPARTCVLCKLILEIQNASRIDHESRVFELMRVRIPHPNLSRAPPAHMKDIVVLFDASPISNLEHGTRVVSKMVDFDGIRAIPKQQLDPSVVRSWLSECESTHGEGCCGATNRVSLDAHRIWLIDTRHFCLVQKPLPCRYVTLSYVWGKVQTFRLKEKDIPSLSTLEGLRDIEDQLPLTIMDAIEFVRSIGEKYLWVDAVCIPQDNAKIMEEQIGHMASVYRSSILTLVAVASDDARSPLPGVRAGTRSLRSFFETPDLTLAERLTSILPVILSSNYNTRAWTFQERLLSTRCLYFTGEQAFLQCQSGIFREDRVAHTAFEKLGRDIQALKPLSPALIESQSPTGSTGLAKNFQLYRQIVEEYTTKSLSYDADILHAFTGVAEELEPLVESPLVAAMPEKFFIRSMLFQPKRRAFTKRTAEMKHLEKRTNELVNLSFPSWSWCGWVGPVEYKNVGSIIAHASRIQICTALRSNKQPVEFRFFEQSIEPRSHGFEVDFAGLPKPALDVQPFTLRFMASVDVSGSFNFEPSVRGDNYLSVTGPNSLTCGLIRIDDPRASQHSSGRSKPNRKETKNSCLVLLCDIEMDLIREPDEPDGSHQRKPWGPKLYYDGSPWKLCAVLYVGWKGGVAERLGIGEVTKEDWRRSNAVNQVIYLA</sequence>
<keyword evidence="3" id="KW-1185">Reference proteome</keyword>
<dbReference type="PANTHER" id="PTHR33112:SF12">
    <property type="entry name" value="HETEROKARYON INCOMPATIBILITY DOMAIN-CONTAINING PROTEIN"/>
    <property type="match status" value="1"/>
</dbReference>
<accession>A0A0D1YH99</accession>
<dbReference type="InterPro" id="IPR010730">
    <property type="entry name" value="HET"/>
</dbReference>
<dbReference type="RefSeq" id="XP_016210076.1">
    <property type="nucleotide sequence ID" value="XM_016362111.1"/>
</dbReference>
<reference evidence="2 3" key="1">
    <citation type="submission" date="2015-01" db="EMBL/GenBank/DDBJ databases">
        <title>The Genome Sequence of Ochroconis gallopava CBS43764.</title>
        <authorList>
            <consortium name="The Broad Institute Genomics Platform"/>
            <person name="Cuomo C."/>
            <person name="de Hoog S."/>
            <person name="Gorbushina A."/>
            <person name="Stielow B."/>
            <person name="Teixiera M."/>
            <person name="Abouelleil A."/>
            <person name="Chapman S.B."/>
            <person name="Priest M."/>
            <person name="Young S.K."/>
            <person name="Wortman J."/>
            <person name="Nusbaum C."/>
            <person name="Birren B."/>
        </authorList>
    </citation>
    <scope>NUCLEOTIDE SEQUENCE [LARGE SCALE GENOMIC DNA]</scope>
    <source>
        <strain evidence="2 3">CBS 43764</strain>
    </source>
</reference>
<protein>
    <recommendedName>
        <fullName evidence="1">Heterokaryon incompatibility domain-containing protein</fullName>
    </recommendedName>
</protein>
<dbReference type="Proteomes" id="UP000053259">
    <property type="component" value="Unassembled WGS sequence"/>
</dbReference>
<organism evidence="2 3">
    <name type="scientific">Verruconis gallopava</name>
    <dbReference type="NCBI Taxonomy" id="253628"/>
    <lineage>
        <taxon>Eukaryota</taxon>
        <taxon>Fungi</taxon>
        <taxon>Dikarya</taxon>
        <taxon>Ascomycota</taxon>
        <taxon>Pezizomycotina</taxon>
        <taxon>Dothideomycetes</taxon>
        <taxon>Pleosporomycetidae</taxon>
        <taxon>Venturiales</taxon>
        <taxon>Sympoventuriaceae</taxon>
        <taxon>Verruconis</taxon>
    </lineage>
</organism>
<dbReference type="InParanoid" id="A0A0D1YH99"/>
<dbReference type="STRING" id="253628.A0A0D1YH99"/>
<feature type="domain" description="Heterokaryon incompatibility" evidence="1">
    <location>
        <begin position="219"/>
        <end position="365"/>
    </location>
</feature>
<dbReference type="EMBL" id="KN847566">
    <property type="protein sequence ID" value="KIW00207.1"/>
    <property type="molecule type" value="Genomic_DNA"/>
</dbReference>
<dbReference type="HOGENOM" id="CLU_003953_5_1_1"/>
<dbReference type="VEuPathDB" id="FungiDB:PV09_08247"/>
<gene>
    <name evidence="2" type="ORF">PV09_08247</name>
</gene>
<name>A0A0D1YH99_9PEZI</name>
<proteinExistence type="predicted"/>
<evidence type="ECO:0000313" key="3">
    <source>
        <dbReference type="Proteomes" id="UP000053259"/>
    </source>
</evidence>